<name>A0A806KI52_9BACT</name>
<reference evidence="1" key="1">
    <citation type="submission" date="2012-03" db="EMBL/GenBank/DDBJ databases">
        <title>Functional metagenomics reveals considerable lignocellulase gene clusters in the gut microbiome of a wood-feeding higher termite.</title>
        <authorList>
            <person name="Liu N."/>
        </authorList>
    </citation>
    <scope>NUCLEOTIDE SEQUENCE</scope>
</reference>
<dbReference type="PROSITE" id="PS51257">
    <property type="entry name" value="PROKAR_LIPOPROTEIN"/>
    <property type="match status" value="1"/>
</dbReference>
<dbReference type="EMBL" id="JQ844200">
    <property type="protein sequence ID" value="AGS52500.1"/>
    <property type="molecule type" value="Genomic_DNA"/>
</dbReference>
<evidence type="ECO:0000313" key="1">
    <source>
        <dbReference type="EMBL" id="AGS52500.1"/>
    </source>
</evidence>
<protein>
    <recommendedName>
        <fullName evidence="2">HEAT repeat domain-containing protein</fullName>
    </recommendedName>
</protein>
<accession>A0A806KI52</accession>
<organism evidence="1">
    <name type="scientific">uncultured bacterium contig00005</name>
    <dbReference type="NCBI Taxonomy" id="1181497"/>
    <lineage>
        <taxon>Bacteria</taxon>
        <taxon>environmental samples</taxon>
    </lineage>
</organism>
<evidence type="ECO:0008006" key="2">
    <source>
        <dbReference type="Google" id="ProtNLM"/>
    </source>
</evidence>
<dbReference type="AlphaFoldDB" id="A0A806KI52"/>
<proteinExistence type="predicted"/>
<sequence length="374" mass="41666">MKARTIQAIIGLTILTVVAGCNTNKAIREKYAGMTQDEVVTRLESLGKDAMVKDVKAVFAETDNLRDTSLIPFAAVLSGRANEFSEDEMISFITDRKNNWAFRTTVLQIYYGKGYDKNTLKANAEIRSILINEHFENDPLNDFKSSIIAYCDFSDEEGMRLLSEIAEGNDDLLAFVAIKKLSGVDGDAATDIVDHLLETYKEQDTQKVNIALKVKAAEYKSHRANNTYTDELRTQKAVFIGICVDIINASNEKDDTLTDAAVFALGNMTDFDALTAVVTNESIDISMKMYVIDMNYETLLERLGSNPSDDDIAIICEAISIYPLYGLKEPLADCRSRTSSEQLVEKIDASIALIEQEGLEPNDKWSDKYDKTSK</sequence>